<dbReference type="InterPro" id="IPR050508">
    <property type="entry name" value="Methyltransf_Superfamily"/>
</dbReference>
<dbReference type="GO" id="GO:0008168">
    <property type="term" value="F:methyltransferase activity"/>
    <property type="evidence" value="ECO:0007669"/>
    <property type="project" value="TreeGrafter"/>
</dbReference>
<organism evidence="2 3">
    <name type="scientific">Streptosporangium carneum</name>
    <dbReference type="NCBI Taxonomy" id="47481"/>
    <lineage>
        <taxon>Bacteria</taxon>
        <taxon>Bacillati</taxon>
        <taxon>Actinomycetota</taxon>
        <taxon>Actinomycetes</taxon>
        <taxon>Streptosporangiales</taxon>
        <taxon>Streptosporangiaceae</taxon>
        <taxon>Streptosporangium</taxon>
    </lineage>
</organism>
<reference evidence="2" key="2">
    <citation type="submission" date="2023-01" db="EMBL/GenBank/DDBJ databases">
        <authorList>
            <person name="Sun Q."/>
            <person name="Evtushenko L."/>
        </authorList>
    </citation>
    <scope>NUCLEOTIDE SEQUENCE</scope>
    <source>
        <strain evidence="2">VKM Ac-2007</strain>
    </source>
</reference>
<sequence length="132" mass="14133">MHSQIAHAFHQRADSYSRSEWHAELAADFVAWAGLEDGDRVLDVGAGTGFSTFAAARSVGVEGKVVGLDLSEAMLRKGIEFGPDTDLFDLVVDNSGFITEPSIQASDRGAAGFEPVFHSAVTRLEKIRAHAS</sequence>
<proteinExistence type="predicted"/>
<evidence type="ECO:0000313" key="2">
    <source>
        <dbReference type="EMBL" id="GLK14817.1"/>
    </source>
</evidence>
<dbReference type="SUPFAM" id="SSF53335">
    <property type="entry name" value="S-adenosyl-L-methionine-dependent methyltransferases"/>
    <property type="match status" value="1"/>
</dbReference>
<evidence type="ECO:0000259" key="1">
    <source>
        <dbReference type="Pfam" id="PF13847"/>
    </source>
</evidence>
<dbReference type="PANTHER" id="PTHR42912">
    <property type="entry name" value="METHYLTRANSFERASE"/>
    <property type="match status" value="1"/>
</dbReference>
<dbReference type="RefSeq" id="WP_271223047.1">
    <property type="nucleotide sequence ID" value="NZ_BAAAVD010000059.1"/>
</dbReference>
<evidence type="ECO:0000313" key="3">
    <source>
        <dbReference type="Proteomes" id="UP001143474"/>
    </source>
</evidence>
<accession>A0A9W6MI31</accession>
<dbReference type="Proteomes" id="UP001143474">
    <property type="component" value="Unassembled WGS sequence"/>
</dbReference>
<keyword evidence="3" id="KW-1185">Reference proteome</keyword>
<feature type="domain" description="Methyltransferase" evidence="1">
    <location>
        <begin position="36"/>
        <end position="77"/>
    </location>
</feature>
<dbReference type="InterPro" id="IPR029063">
    <property type="entry name" value="SAM-dependent_MTases_sf"/>
</dbReference>
<comment type="caution">
    <text evidence="2">The sequence shown here is derived from an EMBL/GenBank/DDBJ whole genome shotgun (WGS) entry which is preliminary data.</text>
</comment>
<dbReference type="PANTHER" id="PTHR42912:SF93">
    <property type="entry name" value="N6-ADENOSINE-METHYLTRANSFERASE TMT1A"/>
    <property type="match status" value="1"/>
</dbReference>
<gene>
    <name evidence="2" type="ORF">GCM10017600_82290</name>
</gene>
<dbReference type="CDD" id="cd02440">
    <property type="entry name" value="AdoMet_MTases"/>
    <property type="match status" value="1"/>
</dbReference>
<protein>
    <recommendedName>
        <fullName evidence="1">Methyltransferase domain-containing protein</fullName>
    </recommendedName>
</protein>
<dbReference type="Gene3D" id="3.40.50.150">
    <property type="entry name" value="Vaccinia Virus protein VP39"/>
    <property type="match status" value="1"/>
</dbReference>
<name>A0A9W6MI31_9ACTN</name>
<dbReference type="AlphaFoldDB" id="A0A9W6MI31"/>
<dbReference type="InterPro" id="IPR025714">
    <property type="entry name" value="Methyltranfer_dom"/>
</dbReference>
<reference evidence="2" key="1">
    <citation type="journal article" date="2014" name="Int. J. Syst. Evol. Microbiol.">
        <title>Complete genome sequence of Corynebacterium casei LMG S-19264T (=DSM 44701T), isolated from a smear-ripened cheese.</title>
        <authorList>
            <consortium name="US DOE Joint Genome Institute (JGI-PGF)"/>
            <person name="Walter F."/>
            <person name="Albersmeier A."/>
            <person name="Kalinowski J."/>
            <person name="Ruckert C."/>
        </authorList>
    </citation>
    <scope>NUCLEOTIDE SEQUENCE</scope>
    <source>
        <strain evidence="2">VKM Ac-2007</strain>
    </source>
</reference>
<dbReference type="EMBL" id="BSEV01000037">
    <property type="protein sequence ID" value="GLK14817.1"/>
    <property type="molecule type" value="Genomic_DNA"/>
</dbReference>
<dbReference type="Pfam" id="PF13847">
    <property type="entry name" value="Methyltransf_31"/>
    <property type="match status" value="1"/>
</dbReference>